<feature type="transmembrane region" description="Helical" evidence="6">
    <location>
        <begin position="738"/>
        <end position="758"/>
    </location>
</feature>
<feature type="transmembrane region" description="Helical" evidence="6">
    <location>
        <begin position="654"/>
        <end position="678"/>
    </location>
</feature>
<keyword evidence="3 6" id="KW-0812">Transmembrane</keyword>
<evidence type="ECO:0000259" key="7">
    <source>
        <dbReference type="Pfam" id="PF02687"/>
    </source>
</evidence>
<feature type="domain" description="ABC3 transporter permease C-terminal" evidence="7">
    <location>
        <begin position="657"/>
        <end position="769"/>
    </location>
</feature>
<gene>
    <name evidence="9" type="ORF">C900_00476</name>
</gene>
<dbReference type="Proteomes" id="UP000011135">
    <property type="component" value="Unassembled WGS sequence"/>
</dbReference>
<dbReference type="PANTHER" id="PTHR30572:SF18">
    <property type="entry name" value="ABC-TYPE MACROLIDE FAMILY EXPORT SYSTEM PERMEASE COMPONENT 2"/>
    <property type="match status" value="1"/>
</dbReference>
<feature type="transmembrane region" description="Helical" evidence="6">
    <location>
        <begin position="264"/>
        <end position="286"/>
    </location>
</feature>
<organism evidence="9 10">
    <name type="scientific">Fulvivirga imtechensis AK7</name>
    <dbReference type="NCBI Taxonomy" id="1237149"/>
    <lineage>
        <taxon>Bacteria</taxon>
        <taxon>Pseudomonadati</taxon>
        <taxon>Bacteroidota</taxon>
        <taxon>Cytophagia</taxon>
        <taxon>Cytophagales</taxon>
        <taxon>Fulvivirgaceae</taxon>
        <taxon>Fulvivirga</taxon>
    </lineage>
</organism>
<keyword evidence="10" id="KW-1185">Reference proteome</keyword>
<evidence type="ECO:0000313" key="10">
    <source>
        <dbReference type="Proteomes" id="UP000011135"/>
    </source>
</evidence>
<dbReference type="InterPro" id="IPR003838">
    <property type="entry name" value="ABC3_permease_C"/>
</dbReference>
<dbReference type="EMBL" id="AMZN01000012">
    <property type="protein sequence ID" value="ELR72974.1"/>
    <property type="molecule type" value="Genomic_DNA"/>
</dbReference>
<dbReference type="eggNOG" id="COG0577">
    <property type="taxonomic scope" value="Bacteria"/>
</dbReference>
<evidence type="ECO:0000259" key="8">
    <source>
        <dbReference type="Pfam" id="PF12704"/>
    </source>
</evidence>
<proteinExistence type="predicted"/>
<accession>L8JZ93</accession>
<dbReference type="Pfam" id="PF02687">
    <property type="entry name" value="FtsX"/>
    <property type="match status" value="2"/>
</dbReference>
<evidence type="ECO:0000256" key="6">
    <source>
        <dbReference type="SAM" id="Phobius"/>
    </source>
</evidence>
<feature type="domain" description="ABC3 transporter permease C-terminal" evidence="7">
    <location>
        <begin position="269"/>
        <end position="384"/>
    </location>
</feature>
<keyword evidence="4 6" id="KW-1133">Transmembrane helix</keyword>
<dbReference type="PANTHER" id="PTHR30572">
    <property type="entry name" value="MEMBRANE COMPONENT OF TRANSPORTER-RELATED"/>
    <property type="match status" value="1"/>
</dbReference>
<comment type="subcellular location">
    <subcellularLocation>
        <location evidence="1">Cell membrane</location>
        <topology evidence="1">Multi-pass membrane protein</topology>
    </subcellularLocation>
</comment>
<keyword evidence="2" id="KW-1003">Cell membrane</keyword>
<dbReference type="InterPro" id="IPR025857">
    <property type="entry name" value="MacB_PCD"/>
</dbReference>
<evidence type="ECO:0000256" key="1">
    <source>
        <dbReference type="ARBA" id="ARBA00004651"/>
    </source>
</evidence>
<dbReference type="STRING" id="1237149.C900_00476"/>
<reference evidence="9 10" key="1">
    <citation type="submission" date="2012-12" db="EMBL/GenBank/DDBJ databases">
        <title>Genome assembly of Fulvivirga imtechensis AK7.</title>
        <authorList>
            <person name="Nupur N."/>
            <person name="Khatri I."/>
            <person name="Kumar R."/>
            <person name="Subramanian S."/>
            <person name="Pinnaka A."/>
        </authorList>
    </citation>
    <scope>NUCLEOTIDE SEQUENCE [LARGE SCALE GENOMIC DNA]</scope>
    <source>
        <strain evidence="9 10">AK7</strain>
    </source>
</reference>
<feature type="domain" description="MacB-like periplasmic core" evidence="8">
    <location>
        <begin position="34"/>
        <end position="204"/>
    </location>
</feature>
<evidence type="ECO:0008006" key="11">
    <source>
        <dbReference type="Google" id="ProtNLM"/>
    </source>
</evidence>
<evidence type="ECO:0000256" key="3">
    <source>
        <dbReference type="ARBA" id="ARBA00022692"/>
    </source>
</evidence>
<feature type="transmembrane region" description="Helical" evidence="6">
    <location>
        <begin position="314"/>
        <end position="337"/>
    </location>
</feature>
<evidence type="ECO:0000256" key="4">
    <source>
        <dbReference type="ARBA" id="ARBA00022989"/>
    </source>
</evidence>
<evidence type="ECO:0000313" key="9">
    <source>
        <dbReference type="EMBL" id="ELR72974.1"/>
    </source>
</evidence>
<evidence type="ECO:0000256" key="2">
    <source>
        <dbReference type="ARBA" id="ARBA00022475"/>
    </source>
</evidence>
<protein>
    <recommendedName>
        <fullName evidence="11">ABC transporter permease</fullName>
    </recommendedName>
</protein>
<dbReference type="AlphaFoldDB" id="L8JZ93"/>
<feature type="transmembrane region" description="Helical" evidence="6">
    <location>
        <begin position="400"/>
        <end position="423"/>
    </location>
</feature>
<feature type="transmembrane region" description="Helical" evidence="6">
    <location>
        <begin position="357"/>
        <end position="379"/>
    </location>
</feature>
<dbReference type="GO" id="GO:0022857">
    <property type="term" value="F:transmembrane transporter activity"/>
    <property type="evidence" value="ECO:0007669"/>
    <property type="project" value="TreeGrafter"/>
</dbReference>
<comment type="caution">
    <text evidence="9">The sequence shown here is derived from an EMBL/GenBank/DDBJ whole genome shotgun (WGS) entry which is preliminary data.</text>
</comment>
<dbReference type="Pfam" id="PF12704">
    <property type="entry name" value="MacB_PCD"/>
    <property type="match status" value="2"/>
</dbReference>
<sequence length="777" mass="86422">MHVEDELSYDKFHTKSDRVYKFVLERLYPDHITRYAITPHSFSEVLVRDFPEVKNAVRIFGGGGNNAVIVRYLDESGEEKVFEETRFIAADSTFFDLFSFKLVAGDTENVLKKPQSMVITQAMATKYFGDGEPVSKILKTDFGEFTVTGVVENVPENSHMEFDFVTSMTSIPFIFQNENFTSFSTHIYLELESGAHPGALEAKFPRIVERYAAPQIEQNLNTSYEQYVAAGNGYNYSLISLEDVHLHPVEYQSEFKPGGDINDVYIFVSIALLILIIACINFMNLATARSTERAREVGIRKTLGSPRKQLIGQFLTESVLLSLFATLISLGLVYLALPYFNILAEKGLELNLKSWSVALIFIFGTAVGLLAGAYPAFVLSGFNPVSVMKGKLQTNRTGNWLRNGLVVFQFSISIFLIAGTLIVQEQMTFIKNKDLGYQKERLLVIERAGVLDAQQKAFMDELRKLPAVEAVGGSGTLPVNRFFGVQFMPAGASEVLTVNAMQLDDHYITTMGFEIIQGRGFSEDFNDSLSVVINEQTAELLDVDPEDVIGMKLTNTIPGDPPVILEFEVVGVVKSFHYMTLKDMISPFVLMSNENGLPNVPFISVRVKSDRLQEALAAVESKWSEFAPQEPLKYKFLDQELNELYKTEANSGKVFAVFAALAIIIACVGLFGLAAYMAGLRTKEIGVRKVMGASVIAIVLLLSKDFTKLIFLALVIAIPLCWFFMSRWLEGFAYRTTIGADTFIIAGLAAVLIAWITVSYQSVKAAIVNPVKSLRNE</sequence>
<evidence type="ECO:0000256" key="5">
    <source>
        <dbReference type="ARBA" id="ARBA00023136"/>
    </source>
</evidence>
<feature type="domain" description="MacB-like periplasmic core" evidence="8">
    <location>
        <begin position="459"/>
        <end position="618"/>
    </location>
</feature>
<keyword evidence="5 6" id="KW-0472">Membrane</keyword>
<dbReference type="PATRIC" id="fig|1237149.3.peg.926"/>
<dbReference type="GO" id="GO:0005886">
    <property type="term" value="C:plasma membrane"/>
    <property type="evidence" value="ECO:0007669"/>
    <property type="project" value="UniProtKB-SubCell"/>
</dbReference>
<name>L8JZ93_9BACT</name>
<dbReference type="InterPro" id="IPR050250">
    <property type="entry name" value="Macrolide_Exporter_MacB"/>
</dbReference>